<dbReference type="Proteomes" id="UP000015530">
    <property type="component" value="Unassembled WGS sequence"/>
</dbReference>
<dbReference type="EMBL" id="AMYD01002483">
    <property type="protein sequence ID" value="EQB48896.1"/>
    <property type="molecule type" value="Genomic_DNA"/>
</dbReference>
<dbReference type="AlphaFoldDB" id="T0LAU7"/>
<evidence type="ECO:0000313" key="1">
    <source>
        <dbReference type="EMBL" id="EQB48896.1"/>
    </source>
</evidence>
<dbReference type="HOGENOM" id="CLU_3415189_0_0_1"/>
<reference evidence="2" key="1">
    <citation type="journal article" date="2013" name="Mol. Plant Microbe Interact.">
        <title>Global aspects of pacC regulation of pathogenicity genes in Colletotrichum gloeosporioides as revealed by transcriptome analysis.</title>
        <authorList>
            <person name="Alkan N."/>
            <person name="Meng X."/>
            <person name="Friedlander G."/>
            <person name="Reuveni E."/>
            <person name="Sukno S."/>
            <person name="Sherman A."/>
            <person name="Thon M."/>
            <person name="Fluhr R."/>
            <person name="Prusky D."/>
        </authorList>
    </citation>
    <scope>NUCLEOTIDE SEQUENCE [LARGE SCALE GENOMIC DNA]</scope>
    <source>
        <strain evidence="2">Cg-14</strain>
    </source>
</reference>
<sequence>MAPWSYLPQESGDLIKMMHHVADVPTT</sequence>
<name>T0LAU7_COLGC</name>
<evidence type="ECO:0000313" key="2">
    <source>
        <dbReference type="Proteomes" id="UP000015530"/>
    </source>
</evidence>
<protein>
    <submittedName>
        <fullName evidence="1">Uncharacterized protein</fullName>
    </submittedName>
</protein>
<gene>
    <name evidence="1" type="ORF">CGLO_11823</name>
</gene>
<accession>T0LAU7</accession>
<proteinExistence type="predicted"/>
<organism evidence="1 2">
    <name type="scientific">Colletotrichum gloeosporioides (strain Cg-14)</name>
    <name type="common">Anthracnose fungus</name>
    <name type="synonym">Glomerella cingulata</name>
    <dbReference type="NCBI Taxonomy" id="1237896"/>
    <lineage>
        <taxon>Eukaryota</taxon>
        <taxon>Fungi</taxon>
        <taxon>Dikarya</taxon>
        <taxon>Ascomycota</taxon>
        <taxon>Pezizomycotina</taxon>
        <taxon>Sordariomycetes</taxon>
        <taxon>Hypocreomycetidae</taxon>
        <taxon>Glomerellales</taxon>
        <taxon>Glomerellaceae</taxon>
        <taxon>Colletotrichum</taxon>
        <taxon>Colletotrichum gloeosporioides species complex</taxon>
    </lineage>
</organism>
<comment type="caution">
    <text evidence="1">The sequence shown here is derived from an EMBL/GenBank/DDBJ whole genome shotgun (WGS) entry which is preliminary data.</text>
</comment>